<feature type="region of interest" description="Disordered" evidence="2">
    <location>
        <begin position="1"/>
        <end position="21"/>
    </location>
</feature>
<organism evidence="3 4">
    <name type="scientific">Cyclotella cryptica</name>
    <dbReference type="NCBI Taxonomy" id="29204"/>
    <lineage>
        <taxon>Eukaryota</taxon>
        <taxon>Sar</taxon>
        <taxon>Stramenopiles</taxon>
        <taxon>Ochrophyta</taxon>
        <taxon>Bacillariophyta</taxon>
        <taxon>Coscinodiscophyceae</taxon>
        <taxon>Thalassiosirophycidae</taxon>
        <taxon>Stephanodiscales</taxon>
        <taxon>Stephanodiscaceae</taxon>
        <taxon>Cyclotella</taxon>
    </lineage>
</organism>
<evidence type="ECO:0000313" key="3">
    <source>
        <dbReference type="EMBL" id="KAL3793110.1"/>
    </source>
</evidence>
<evidence type="ECO:0000313" key="4">
    <source>
        <dbReference type="Proteomes" id="UP001516023"/>
    </source>
</evidence>
<feature type="region of interest" description="Disordered" evidence="2">
    <location>
        <begin position="285"/>
        <end position="317"/>
    </location>
</feature>
<feature type="coiled-coil region" evidence="1">
    <location>
        <begin position="457"/>
        <end position="519"/>
    </location>
</feature>
<keyword evidence="1" id="KW-0175">Coiled coil</keyword>
<feature type="region of interest" description="Disordered" evidence="2">
    <location>
        <begin position="369"/>
        <end position="404"/>
    </location>
</feature>
<comment type="caution">
    <text evidence="3">The sequence shown here is derived from an EMBL/GenBank/DDBJ whole genome shotgun (WGS) entry which is preliminary data.</text>
</comment>
<feature type="region of interest" description="Disordered" evidence="2">
    <location>
        <begin position="47"/>
        <end position="116"/>
    </location>
</feature>
<accession>A0ABD3Q4C3</accession>
<keyword evidence="4" id="KW-1185">Reference proteome</keyword>
<evidence type="ECO:0000256" key="2">
    <source>
        <dbReference type="SAM" id="MobiDB-lite"/>
    </source>
</evidence>
<feature type="compositionally biased region" description="Basic and acidic residues" evidence="2">
    <location>
        <begin position="376"/>
        <end position="386"/>
    </location>
</feature>
<evidence type="ECO:0000256" key="1">
    <source>
        <dbReference type="SAM" id="Coils"/>
    </source>
</evidence>
<name>A0ABD3Q4C3_9STRA</name>
<feature type="compositionally biased region" description="Low complexity" evidence="2">
    <location>
        <begin position="293"/>
        <end position="306"/>
    </location>
</feature>
<feature type="region of interest" description="Disordered" evidence="2">
    <location>
        <begin position="131"/>
        <end position="169"/>
    </location>
</feature>
<proteinExistence type="predicted"/>
<gene>
    <name evidence="3" type="ORF">HJC23_005612</name>
</gene>
<feature type="compositionally biased region" description="Gly residues" evidence="2">
    <location>
        <begin position="47"/>
        <end position="58"/>
    </location>
</feature>
<sequence length="570" mass="62919">MSRLFRLTSRKNGTDDDMMTISGFSMGGSSVSDRIMGRMRMSLTGIGGRNFASGGGSEASGSADSGGRRSMRSKPSFTRTKRRSSSVGRLDMPGLDAAGSSVRAGGSGSKNMIDGMMSQMDSNETMALTGRSMGRRAPSAPTQRSRSMADDRFGKSRQGKQNKSKGRSHTLVGKAMAVEPPPMEFSLAQLRQMSELELERIIQKVGVPSEEVDKAIQEIAALDTSIDTAAEDQRVNALVMLLINSGKVKLVRADKGRRTTRLSSNQDFADSSHSMFDVTEDSSVTSIPYNDEGGASVRSGLSVSSSTKEKQRKSKMEKILELQTENSQMKRENKSLKKTVKKLLEQLTNLTQKEKLAVALAEKYKKEFESGAQTNVEKKEEEKQDVGDSADNTTHDMPQALGGSDADHTIEQMQQKLRDEKSAHQSTEFRLKVRIRAALSVCRALPFYPFSNQFHPILSIKAEIDLLTREVAGLQKELAQSLKTMEKKEKSLRDHRESTSKLKRKLSHATSTVAKLKREAEARDKLIDTFTRMLLNKIGVDGDENGSIDENCSGEEKFDLSQVEQFRKTL</sequence>
<dbReference type="AlphaFoldDB" id="A0ABD3Q4C3"/>
<reference evidence="3 4" key="1">
    <citation type="journal article" date="2020" name="G3 (Bethesda)">
        <title>Improved Reference Genome for Cyclotella cryptica CCMP332, a Model for Cell Wall Morphogenesis, Salinity Adaptation, and Lipid Production in Diatoms (Bacillariophyta).</title>
        <authorList>
            <person name="Roberts W.R."/>
            <person name="Downey K.M."/>
            <person name="Ruck E.C."/>
            <person name="Traller J.C."/>
            <person name="Alverson A.J."/>
        </authorList>
    </citation>
    <scope>NUCLEOTIDE SEQUENCE [LARGE SCALE GENOMIC DNA]</scope>
    <source>
        <strain evidence="3 4">CCMP332</strain>
    </source>
</reference>
<dbReference type="Proteomes" id="UP001516023">
    <property type="component" value="Unassembled WGS sequence"/>
</dbReference>
<dbReference type="EMBL" id="JABMIG020000094">
    <property type="protein sequence ID" value="KAL3793110.1"/>
    <property type="molecule type" value="Genomic_DNA"/>
</dbReference>
<feature type="compositionally biased region" description="Basic residues" evidence="2">
    <location>
        <begin position="155"/>
        <end position="168"/>
    </location>
</feature>
<protein>
    <submittedName>
        <fullName evidence="3">Uncharacterized protein</fullName>
    </submittedName>
</protein>